<sequence length="102" mass="12022">MERLTKRTIGCFQYTLKDHNPITGEFNNYDTFFNYSMGIKRLGELEDTNTPKSIDEWHEDDGDCLWWTFPIEEPPYCGSPLDCDFPDYVTHFTKLTLPIETD</sequence>
<reference evidence="2 3" key="3">
    <citation type="journal article" date="2019" name="Int. J. Syst. Evol. Microbiol.">
        <title>Anaerobacillus isosaccharinicus sp. nov., an alkaliphilic bacterium which degrades isosaccharinic acid.</title>
        <authorList>
            <person name="Bassil N.M."/>
            <person name="Lloyd J.R."/>
        </authorList>
    </citation>
    <scope>NUCLEOTIDE SEQUENCE [LARGE SCALE GENOMIC DNA]</scope>
    <source>
        <strain evidence="2 3">NB2006</strain>
    </source>
</reference>
<keyword evidence="3" id="KW-1185">Reference proteome</keyword>
<evidence type="ECO:0000313" key="3">
    <source>
        <dbReference type="Proteomes" id="UP000180175"/>
    </source>
</evidence>
<reference evidence="2" key="4">
    <citation type="submission" date="2020-10" db="EMBL/GenBank/DDBJ databases">
        <authorList>
            <person name="Bassil N.M."/>
            <person name="Lloyd J.R."/>
        </authorList>
    </citation>
    <scope>NUCLEOTIDE SEQUENCE</scope>
    <source>
        <strain evidence="2">NB2006</strain>
    </source>
</reference>
<dbReference type="KEGG" id="aia:AWH56_008970"/>
<dbReference type="Proteomes" id="UP000180175">
    <property type="component" value="Chromosome"/>
</dbReference>
<gene>
    <name evidence="2" type="ORF">AWH56_008970</name>
    <name evidence="1" type="ORF">AWH56_22290</name>
</gene>
<dbReference type="AlphaFoldDB" id="A0A1S2KYB2"/>
<dbReference type="RefSeq" id="WP_071319125.1">
    <property type="nucleotide sequence ID" value="NZ_CP063356.2"/>
</dbReference>
<accession>A0A1S2KYB2</accession>
<evidence type="ECO:0000313" key="2">
    <source>
        <dbReference type="EMBL" id="QOY37693.1"/>
    </source>
</evidence>
<reference evidence="1 3" key="1">
    <citation type="submission" date="2016-10" db="EMBL/GenBank/DDBJ databases">
        <title>Draft genome sequences of four alkaliphilic bacteria belonging to the Anaerobacillus genus.</title>
        <authorList>
            <person name="Bassil N.M."/>
            <person name="Lloyd J.R."/>
        </authorList>
    </citation>
    <scope>NUCLEOTIDE SEQUENCE [LARGE SCALE GENOMIC DNA]</scope>
    <source>
        <strain evidence="1 3">NB2006</strain>
    </source>
</reference>
<dbReference type="OrthoDB" id="2666081at2"/>
<dbReference type="EMBL" id="CP063356">
    <property type="protein sequence ID" value="QOY37693.1"/>
    <property type="molecule type" value="Genomic_DNA"/>
</dbReference>
<protein>
    <submittedName>
        <fullName evidence="1">Uncharacterized protein</fullName>
    </submittedName>
</protein>
<name>A0A1S2KYB2_9BACI</name>
<proteinExistence type="predicted"/>
<reference evidence="2 3" key="2">
    <citation type="journal article" date="2017" name="Genome Announc.">
        <title>Draft Genome Sequences of Four Alkaliphilic Bacteria Belonging to the Anaerobacillus Genus.</title>
        <authorList>
            <person name="Bassil N.M."/>
            <person name="Lloyd J.R."/>
        </authorList>
    </citation>
    <scope>NUCLEOTIDE SEQUENCE [LARGE SCALE GENOMIC DNA]</scope>
    <source>
        <strain evidence="2 3">NB2006</strain>
    </source>
</reference>
<organism evidence="1 3">
    <name type="scientific">Anaerobacillus isosaccharinicus</name>
    <dbReference type="NCBI Taxonomy" id="1532552"/>
    <lineage>
        <taxon>Bacteria</taxon>
        <taxon>Bacillati</taxon>
        <taxon>Bacillota</taxon>
        <taxon>Bacilli</taxon>
        <taxon>Bacillales</taxon>
        <taxon>Bacillaceae</taxon>
        <taxon>Anaerobacillus</taxon>
    </lineage>
</organism>
<dbReference type="EMBL" id="LQXD01000194">
    <property type="protein sequence ID" value="OIJ05116.1"/>
    <property type="molecule type" value="Genomic_DNA"/>
</dbReference>
<evidence type="ECO:0000313" key="1">
    <source>
        <dbReference type="EMBL" id="OIJ05116.1"/>
    </source>
</evidence>